<dbReference type="InParanoid" id="A0A545AZS4"/>
<dbReference type="SUPFAM" id="SSF53756">
    <property type="entry name" value="UDP-Glycosyltransferase/glycogen phosphorylase"/>
    <property type="match status" value="1"/>
</dbReference>
<keyword evidence="7" id="KW-1185">Reference proteome</keyword>
<proteinExistence type="inferred from homology"/>
<organism evidence="6 7">
    <name type="scientific">Cryptosporangium phraense</name>
    <dbReference type="NCBI Taxonomy" id="2593070"/>
    <lineage>
        <taxon>Bacteria</taxon>
        <taxon>Bacillati</taxon>
        <taxon>Actinomycetota</taxon>
        <taxon>Actinomycetes</taxon>
        <taxon>Cryptosporangiales</taxon>
        <taxon>Cryptosporangiaceae</taxon>
        <taxon>Cryptosporangium</taxon>
    </lineage>
</organism>
<dbReference type="PANTHER" id="PTHR48050:SF13">
    <property type="entry name" value="STEROL 3-BETA-GLUCOSYLTRANSFERASE UGT80A2"/>
    <property type="match status" value="1"/>
</dbReference>
<name>A0A545AZS4_9ACTN</name>
<comment type="caution">
    <text evidence="6">The sequence shown here is derived from an EMBL/GenBank/DDBJ whole genome shotgun (WGS) entry which is preliminary data.</text>
</comment>
<dbReference type="Proteomes" id="UP000317982">
    <property type="component" value="Unassembled WGS sequence"/>
</dbReference>
<feature type="domain" description="Erythromycin biosynthesis protein CIII-like N-terminal" evidence="5">
    <location>
        <begin position="23"/>
        <end position="135"/>
    </location>
</feature>
<dbReference type="AlphaFoldDB" id="A0A545AZS4"/>
<dbReference type="GO" id="GO:0008194">
    <property type="term" value="F:UDP-glycosyltransferase activity"/>
    <property type="evidence" value="ECO:0007669"/>
    <property type="project" value="InterPro"/>
</dbReference>
<dbReference type="GO" id="GO:0016758">
    <property type="term" value="F:hexosyltransferase activity"/>
    <property type="evidence" value="ECO:0007669"/>
    <property type="project" value="UniProtKB-ARBA"/>
</dbReference>
<accession>A0A545AZS4</accession>
<reference evidence="6 7" key="1">
    <citation type="submission" date="2019-07" db="EMBL/GenBank/DDBJ databases">
        <title>Cryptosporangium phraense sp. nov., isolated from plant litter.</title>
        <authorList>
            <person name="Suriyachadkun C."/>
        </authorList>
    </citation>
    <scope>NUCLEOTIDE SEQUENCE [LARGE SCALE GENOMIC DNA]</scope>
    <source>
        <strain evidence="6 7">A-T 5661</strain>
    </source>
</reference>
<comment type="similarity">
    <text evidence="1">Belongs to the glycosyltransferase 28 family.</text>
</comment>
<evidence type="ECO:0000259" key="5">
    <source>
        <dbReference type="Pfam" id="PF21036"/>
    </source>
</evidence>
<evidence type="ECO:0000313" key="6">
    <source>
        <dbReference type="EMBL" id="TQS46808.1"/>
    </source>
</evidence>
<dbReference type="GO" id="GO:0017000">
    <property type="term" value="P:antibiotic biosynthetic process"/>
    <property type="evidence" value="ECO:0007669"/>
    <property type="project" value="UniProtKB-ARBA"/>
</dbReference>
<dbReference type="Pfam" id="PF21036">
    <property type="entry name" value="EryCIII-like_N"/>
    <property type="match status" value="1"/>
</dbReference>
<dbReference type="PANTHER" id="PTHR48050">
    <property type="entry name" value="STEROL 3-BETA-GLUCOSYLTRANSFERASE"/>
    <property type="match status" value="1"/>
</dbReference>
<dbReference type="InterPro" id="IPR050426">
    <property type="entry name" value="Glycosyltransferase_28"/>
</dbReference>
<dbReference type="RefSeq" id="WP_142702426.1">
    <property type="nucleotide sequence ID" value="NZ_VIRS01000001.1"/>
</dbReference>
<dbReference type="Pfam" id="PF06722">
    <property type="entry name" value="EryCIII-like_C"/>
    <property type="match status" value="1"/>
</dbReference>
<dbReference type="Gene3D" id="3.40.50.2000">
    <property type="entry name" value="Glycogen Phosphorylase B"/>
    <property type="match status" value="2"/>
</dbReference>
<evidence type="ECO:0000259" key="4">
    <source>
        <dbReference type="Pfam" id="PF06722"/>
    </source>
</evidence>
<dbReference type="CDD" id="cd03784">
    <property type="entry name" value="GT1_Gtf-like"/>
    <property type="match status" value="1"/>
</dbReference>
<evidence type="ECO:0000256" key="3">
    <source>
        <dbReference type="ARBA" id="ARBA00022679"/>
    </source>
</evidence>
<keyword evidence="3" id="KW-0808">Transferase</keyword>
<dbReference type="EMBL" id="VIRS01000001">
    <property type="protein sequence ID" value="TQS46808.1"/>
    <property type="molecule type" value="Genomic_DNA"/>
</dbReference>
<sequence>MRVLVVAAPVPGHVLPLLPLSRALAAAGADVLIATGGDAIAPVERSGLPVEDVAPGFDLTSASRAVTLRRPLAGTTGSRGLGALFGAINARLLDAVRATTDRFAPDVVVTEPLAVAGLVSAAARGVPVVRHEINLYDGAELSAAAGGPALRRLRIDRLPEPAAVIQVLPSAIVGDRPGWTMRYEPPLLAPLPSWLSETPAQPRILVGRSPAGLMKSLVPIAGRVDAEIVLVRPEPALPPQLPDNVRTIGSVSLDAVLPTCSGIVHHGGAGTIRSAFAAGVPQLIQATAADHRHNAEAVVRAGAGLSLPGRNLTLDDVTRLLTDDGLRKASVTIQDELAARPSPAEIAERTLALAG</sequence>
<dbReference type="OrthoDB" id="5488434at2"/>
<evidence type="ECO:0000256" key="1">
    <source>
        <dbReference type="ARBA" id="ARBA00006962"/>
    </source>
</evidence>
<protein>
    <submittedName>
        <fullName evidence="6">DUF1205 domain-containing protein</fullName>
    </submittedName>
</protein>
<feature type="domain" description="Erythromycin biosynthesis protein CIII-like C-terminal" evidence="4">
    <location>
        <begin position="220"/>
        <end position="353"/>
    </location>
</feature>
<dbReference type="InterPro" id="IPR002213">
    <property type="entry name" value="UDP_glucos_trans"/>
</dbReference>
<evidence type="ECO:0000313" key="7">
    <source>
        <dbReference type="Proteomes" id="UP000317982"/>
    </source>
</evidence>
<dbReference type="InterPro" id="IPR010610">
    <property type="entry name" value="EryCIII-like_C"/>
</dbReference>
<gene>
    <name evidence="6" type="ORF">FL583_00570</name>
</gene>
<evidence type="ECO:0000256" key="2">
    <source>
        <dbReference type="ARBA" id="ARBA00022676"/>
    </source>
</evidence>
<keyword evidence="2" id="KW-0328">Glycosyltransferase</keyword>
<dbReference type="InterPro" id="IPR048284">
    <property type="entry name" value="EryCIII-like_N"/>
</dbReference>